<feature type="domain" description="Response regulatory" evidence="8">
    <location>
        <begin position="4"/>
        <end position="118"/>
    </location>
</feature>
<keyword evidence="2" id="KW-0902">Two-component regulatory system</keyword>
<keyword evidence="11" id="KW-1185">Reference proteome</keyword>
<dbReference type="Pfam" id="PF00072">
    <property type="entry name" value="Response_reg"/>
    <property type="match status" value="1"/>
</dbReference>
<evidence type="ECO:0000256" key="3">
    <source>
        <dbReference type="ARBA" id="ARBA00023015"/>
    </source>
</evidence>
<dbReference type="GO" id="GO:0032993">
    <property type="term" value="C:protein-DNA complex"/>
    <property type="evidence" value="ECO:0007669"/>
    <property type="project" value="TreeGrafter"/>
</dbReference>
<protein>
    <submittedName>
        <fullName evidence="10">DNA-binding response regulator, OmpR family, contains REC and winged-helix (WHTH) domain</fullName>
    </submittedName>
</protein>
<accession>A0A1I5LXJ9</accession>
<dbReference type="InterPro" id="IPR001789">
    <property type="entry name" value="Sig_transdc_resp-reg_receiver"/>
</dbReference>
<dbReference type="InterPro" id="IPR039420">
    <property type="entry name" value="WalR-like"/>
</dbReference>
<dbReference type="Gene3D" id="6.10.250.690">
    <property type="match status" value="1"/>
</dbReference>
<evidence type="ECO:0000313" key="10">
    <source>
        <dbReference type="EMBL" id="SFP01476.1"/>
    </source>
</evidence>
<evidence type="ECO:0000256" key="4">
    <source>
        <dbReference type="ARBA" id="ARBA00023125"/>
    </source>
</evidence>
<dbReference type="SMART" id="SM00862">
    <property type="entry name" value="Trans_reg_C"/>
    <property type="match status" value="1"/>
</dbReference>
<dbReference type="InterPro" id="IPR001867">
    <property type="entry name" value="OmpR/PhoB-type_DNA-bd"/>
</dbReference>
<feature type="modified residue" description="4-aspartylphosphate" evidence="6">
    <location>
        <position position="53"/>
    </location>
</feature>
<keyword evidence="1 6" id="KW-0597">Phosphoprotein</keyword>
<keyword evidence="4 7" id="KW-0238">DNA-binding</keyword>
<dbReference type="GO" id="GO:0006355">
    <property type="term" value="P:regulation of DNA-templated transcription"/>
    <property type="evidence" value="ECO:0007669"/>
    <property type="project" value="InterPro"/>
</dbReference>
<evidence type="ECO:0000256" key="2">
    <source>
        <dbReference type="ARBA" id="ARBA00023012"/>
    </source>
</evidence>
<dbReference type="GO" id="GO:0000976">
    <property type="term" value="F:transcription cis-regulatory region binding"/>
    <property type="evidence" value="ECO:0007669"/>
    <property type="project" value="TreeGrafter"/>
</dbReference>
<evidence type="ECO:0000256" key="5">
    <source>
        <dbReference type="ARBA" id="ARBA00023163"/>
    </source>
</evidence>
<keyword evidence="3" id="KW-0805">Transcription regulation</keyword>
<dbReference type="Pfam" id="PF00486">
    <property type="entry name" value="Trans_reg_C"/>
    <property type="match status" value="1"/>
</dbReference>
<dbReference type="OrthoDB" id="8912111at2"/>
<name>A0A1I5LXJ9_9BACT</name>
<dbReference type="Gene3D" id="1.10.10.10">
    <property type="entry name" value="Winged helix-like DNA-binding domain superfamily/Winged helix DNA-binding domain"/>
    <property type="match status" value="1"/>
</dbReference>
<feature type="domain" description="OmpR/PhoB-type" evidence="9">
    <location>
        <begin position="124"/>
        <end position="217"/>
    </location>
</feature>
<dbReference type="InterPro" id="IPR036388">
    <property type="entry name" value="WH-like_DNA-bd_sf"/>
</dbReference>
<evidence type="ECO:0000256" key="6">
    <source>
        <dbReference type="PROSITE-ProRule" id="PRU00169"/>
    </source>
</evidence>
<organism evidence="10 11">
    <name type="scientific">Hydrogenimonas thermophila</name>
    <dbReference type="NCBI Taxonomy" id="223786"/>
    <lineage>
        <taxon>Bacteria</taxon>
        <taxon>Pseudomonadati</taxon>
        <taxon>Campylobacterota</taxon>
        <taxon>Epsilonproteobacteria</taxon>
        <taxon>Campylobacterales</taxon>
        <taxon>Hydrogenimonadaceae</taxon>
        <taxon>Hydrogenimonas</taxon>
    </lineage>
</organism>
<dbReference type="GO" id="GO:0005829">
    <property type="term" value="C:cytosol"/>
    <property type="evidence" value="ECO:0007669"/>
    <property type="project" value="TreeGrafter"/>
</dbReference>
<dbReference type="EMBL" id="FOXB01000004">
    <property type="protein sequence ID" value="SFP01476.1"/>
    <property type="molecule type" value="Genomic_DNA"/>
</dbReference>
<dbReference type="RefSeq" id="WP_092910756.1">
    <property type="nucleotide sequence ID" value="NZ_CP136592.1"/>
</dbReference>
<dbReference type="PANTHER" id="PTHR48111">
    <property type="entry name" value="REGULATOR OF RPOS"/>
    <property type="match status" value="1"/>
</dbReference>
<gene>
    <name evidence="10" type="ORF">SAMN05216234_10443</name>
</gene>
<dbReference type="PROSITE" id="PS51755">
    <property type="entry name" value="OMPR_PHOB"/>
    <property type="match status" value="1"/>
</dbReference>
<dbReference type="AlphaFoldDB" id="A0A1I5LXJ9"/>
<reference evidence="10 11" key="1">
    <citation type="submission" date="2016-10" db="EMBL/GenBank/DDBJ databases">
        <authorList>
            <person name="de Groot N.N."/>
        </authorList>
    </citation>
    <scope>NUCLEOTIDE SEQUENCE [LARGE SCALE GENOMIC DNA]</scope>
    <source>
        <strain evidence="10 11">EP1-55-1</strain>
    </source>
</reference>
<evidence type="ECO:0000313" key="11">
    <source>
        <dbReference type="Proteomes" id="UP000199227"/>
    </source>
</evidence>
<dbReference type="Gene3D" id="3.40.50.2300">
    <property type="match status" value="1"/>
</dbReference>
<dbReference type="STRING" id="223786.SAMN05216234_10443"/>
<evidence type="ECO:0000256" key="1">
    <source>
        <dbReference type="ARBA" id="ARBA00022553"/>
    </source>
</evidence>
<proteinExistence type="predicted"/>
<evidence type="ECO:0000259" key="8">
    <source>
        <dbReference type="PROSITE" id="PS50110"/>
    </source>
</evidence>
<sequence length="217" mass="24622">MQARILLLEDDQLFGETLVDFLEEEGYEVVHFLEAKLAIEAIYEQGFDIYLLDVNVPDMNGFDLLCQLRESGDKTPAIYITSARDKEALSTGFNCGADDYMKKPIDLDELALRIGAQLRRMQNSQKIAVGKYHFDRERLVLYNGDNIIAMPKKQAELLALLLENRGEVVTTEEILEELYGEDNPGTGALRVYINKLKQIFGKDAISNIRGIGYCFEK</sequence>
<dbReference type="SUPFAM" id="SSF52172">
    <property type="entry name" value="CheY-like"/>
    <property type="match status" value="1"/>
</dbReference>
<dbReference type="PANTHER" id="PTHR48111:SF1">
    <property type="entry name" value="TWO-COMPONENT RESPONSE REGULATOR ORR33"/>
    <property type="match status" value="1"/>
</dbReference>
<dbReference type="PROSITE" id="PS50110">
    <property type="entry name" value="RESPONSE_REGULATORY"/>
    <property type="match status" value="1"/>
</dbReference>
<evidence type="ECO:0000259" key="9">
    <source>
        <dbReference type="PROSITE" id="PS51755"/>
    </source>
</evidence>
<dbReference type="SMART" id="SM00448">
    <property type="entry name" value="REC"/>
    <property type="match status" value="1"/>
</dbReference>
<evidence type="ECO:0000256" key="7">
    <source>
        <dbReference type="PROSITE-ProRule" id="PRU01091"/>
    </source>
</evidence>
<feature type="DNA-binding region" description="OmpR/PhoB-type" evidence="7">
    <location>
        <begin position="124"/>
        <end position="217"/>
    </location>
</feature>
<keyword evidence="5" id="KW-0804">Transcription</keyword>
<dbReference type="InterPro" id="IPR011006">
    <property type="entry name" value="CheY-like_superfamily"/>
</dbReference>
<dbReference type="CDD" id="cd00383">
    <property type="entry name" value="trans_reg_C"/>
    <property type="match status" value="1"/>
</dbReference>
<dbReference type="Proteomes" id="UP000199227">
    <property type="component" value="Unassembled WGS sequence"/>
</dbReference>
<dbReference type="GO" id="GO:0000156">
    <property type="term" value="F:phosphorelay response regulator activity"/>
    <property type="evidence" value="ECO:0007669"/>
    <property type="project" value="TreeGrafter"/>
</dbReference>